<dbReference type="InterPro" id="IPR013595">
    <property type="entry name" value="Pept_S33_TAP-like_C"/>
</dbReference>
<dbReference type="AlphaFoldDB" id="A0A2T2P2N6"/>
<dbReference type="InterPro" id="IPR051601">
    <property type="entry name" value="Serine_prot/Carboxylest_S33"/>
</dbReference>
<evidence type="ECO:0000313" key="6">
    <source>
        <dbReference type="EMBL" id="PSN71883.1"/>
    </source>
</evidence>
<dbReference type="PANTHER" id="PTHR43248">
    <property type="entry name" value="2-SUCCINYL-6-HYDROXY-2,4-CYCLOHEXADIENE-1-CARBOXYLATE SYNTHASE"/>
    <property type="match status" value="1"/>
</dbReference>
<gene>
    <name evidence="6" type="ORF">BS50DRAFT_629998</name>
</gene>
<keyword evidence="3" id="KW-0732">Signal</keyword>
<evidence type="ECO:0000259" key="5">
    <source>
        <dbReference type="Pfam" id="PF08386"/>
    </source>
</evidence>
<feature type="chain" id="PRO_5015394465" evidence="3">
    <location>
        <begin position="19"/>
        <end position="531"/>
    </location>
</feature>
<evidence type="ECO:0000256" key="2">
    <source>
        <dbReference type="ARBA" id="ARBA00022801"/>
    </source>
</evidence>
<keyword evidence="2 6" id="KW-0378">Hydrolase</keyword>
<keyword evidence="7" id="KW-1185">Reference proteome</keyword>
<dbReference type="InterPro" id="IPR029058">
    <property type="entry name" value="AB_hydrolase_fold"/>
</dbReference>
<feature type="domain" description="AB hydrolase-1" evidence="4">
    <location>
        <begin position="82"/>
        <end position="241"/>
    </location>
</feature>
<reference evidence="6 7" key="1">
    <citation type="journal article" date="2018" name="Front. Microbiol.">
        <title>Genome-Wide Analysis of Corynespora cassiicola Leaf Fall Disease Putative Effectors.</title>
        <authorList>
            <person name="Lopez D."/>
            <person name="Ribeiro S."/>
            <person name="Label P."/>
            <person name="Fumanal B."/>
            <person name="Venisse J.S."/>
            <person name="Kohler A."/>
            <person name="de Oliveira R.R."/>
            <person name="Labutti K."/>
            <person name="Lipzen A."/>
            <person name="Lail K."/>
            <person name="Bauer D."/>
            <person name="Ohm R.A."/>
            <person name="Barry K.W."/>
            <person name="Spatafora J."/>
            <person name="Grigoriev I.V."/>
            <person name="Martin F.M."/>
            <person name="Pujade-Renaud V."/>
        </authorList>
    </citation>
    <scope>NUCLEOTIDE SEQUENCE [LARGE SCALE GENOMIC DNA]</scope>
    <source>
        <strain evidence="6 7">Philippines</strain>
    </source>
</reference>
<evidence type="ECO:0000256" key="1">
    <source>
        <dbReference type="ARBA" id="ARBA00010088"/>
    </source>
</evidence>
<sequence>MLLKSWIVLQIHAVLVLSVSQNETIKQTLIWNNCTEEVSGALPADCAQLTVPLDYTDLESGGTLNLSLIKINATKSPSKGSILINPGGPGVSGVTDLKKSSALIFRSLINEDYNIIGSDPRGTGQTLPFTCFNDQIEQLRFETSTPAALDESDTALGKAWANWALYAKKCQQTSADVGELIGTAFTARDVMQIVDALDEDGMLRFFGQSYGTFLGTTLAAMFPDRIDKLVLDGVVNPHEYSTGWEFDPAPIQDIALQQVFRQCIEAGSPACVLAGEGATVESLTATYRNLIQQLKAEPIVLGSNSTLDVVYYSDIMLATEDGIRQALSYATPFVGYLHSILERNATAYQIYRAQLAALTQPGFSQKSTAIDSLYGIRCSDSKFRAEELEDIAPQLDKINNATELFGGYYASGYIPCSKWQFKAKEIYSGDYTAKTKNPALLIGSPWDNRTPLVSAHNVSTGLEGSVVLQHNGLGHVVIYSPGQCAIQAIQKYFEDGTLPYPGTICEQDFGVFEGKSILDSFGLGGLVAEGQ</sequence>
<feature type="signal peptide" evidence="3">
    <location>
        <begin position="1"/>
        <end position="18"/>
    </location>
</feature>
<dbReference type="Proteomes" id="UP000240883">
    <property type="component" value="Unassembled WGS sequence"/>
</dbReference>
<dbReference type="Pfam" id="PF08386">
    <property type="entry name" value="Abhydrolase_4"/>
    <property type="match status" value="1"/>
</dbReference>
<accession>A0A2T2P2N6</accession>
<comment type="similarity">
    <text evidence="1">Belongs to the peptidase S33 family.</text>
</comment>
<organism evidence="6 7">
    <name type="scientific">Corynespora cassiicola Philippines</name>
    <dbReference type="NCBI Taxonomy" id="1448308"/>
    <lineage>
        <taxon>Eukaryota</taxon>
        <taxon>Fungi</taxon>
        <taxon>Dikarya</taxon>
        <taxon>Ascomycota</taxon>
        <taxon>Pezizomycotina</taxon>
        <taxon>Dothideomycetes</taxon>
        <taxon>Pleosporomycetidae</taxon>
        <taxon>Pleosporales</taxon>
        <taxon>Corynesporascaceae</taxon>
        <taxon>Corynespora</taxon>
    </lineage>
</organism>
<dbReference type="SUPFAM" id="SSF53474">
    <property type="entry name" value="alpha/beta-Hydrolases"/>
    <property type="match status" value="1"/>
</dbReference>
<proteinExistence type="inferred from homology"/>
<dbReference type="GO" id="GO:0016787">
    <property type="term" value="F:hydrolase activity"/>
    <property type="evidence" value="ECO:0007669"/>
    <property type="project" value="UniProtKB-KW"/>
</dbReference>
<name>A0A2T2P2N6_CORCC</name>
<evidence type="ECO:0000256" key="3">
    <source>
        <dbReference type="SAM" id="SignalP"/>
    </source>
</evidence>
<evidence type="ECO:0000313" key="7">
    <source>
        <dbReference type="Proteomes" id="UP000240883"/>
    </source>
</evidence>
<dbReference type="EMBL" id="KZ678130">
    <property type="protein sequence ID" value="PSN71883.1"/>
    <property type="molecule type" value="Genomic_DNA"/>
</dbReference>
<dbReference type="STRING" id="1448308.A0A2T2P2N6"/>
<evidence type="ECO:0000259" key="4">
    <source>
        <dbReference type="Pfam" id="PF00561"/>
    </source>
</evidence>
<feature type="domain" description="Peptidase S33 tripeptidyl aminopeptidase-like C-terminal" evidence="5">
    <location>
        <begin position="403"/>
        <end position="505"/>
    </location>
</feature>
<dbReference type="PANTHER" id="PTHR43248:SF25">
    <property type="entry name" value="AB HYDROLASE-1 DOMAIN-CONTAINING PROTEIN-RELATED"/>
    <property type="match status" value="1"/>
</dbReference>
<protein>
    <submittedName>
        <fullName evidence="6">Alpha/beta-hydrolase</fullName>
    </submittedName>
</protein>
<dbReference type="Pfam" id="PF00561">
    <property type="entry name" value="Abhydrolase_1"/>
    <property type="match status" value="1"/>
</dbReference>
<dbReference type="InterPro" id="IPR000073">
    <property type="entry name" value="AB_hydrolase_1"/>
</dbReference>
<dbReference type="OrthoDB" id="425534at2759"/>
<dbReference type="Gene3D" id="3.40.50.1820">
    <property type="entry name" value="alpha/beta hydrolase"/>
    <property type="match status" value="1"/>
</dbReference>